<dbReference type="OrthoDB" id="3014932at2759"/>
<gene>
    <name evidence="2" type="ORF">MSAN_01986000</name>
</gene>
<keyword evidence="1" id="KW-0732">Signal</keyword>
<feature type="signal peptide" evidence="1">
    <location>
        <begin position="1"/>
        <end position="20"/>
    </location>
</feature>
<dbReference type="EMBL" id="JACAZH010000023">
    <property type="protein sequence ID" value="KAF7343651.1"/>
    <property type="molecule type" value="Genomic_DNA"/>
</dbReference>
<dbReference type="AlphaFoldDB" id="A0A8H6XNE7"/>
<proteinExistence type="predicted"/>
<organism evidence="2 3">
    <name type="scientific">Mycena sanguinolenta</name>
    <dbReference type="NCBI Taxonomy" id="230812"/>
    <lineage>
        <taxon>Eukaryota</taxon>
        <taxon>Fungi</taxon>
        <taxon>Dikarya</taxon>
        <taxon>Basidiomycota</taxon>
        <taxon>Agaricomycotina</taxon>
        <taxon>Agaricomycetes</taxon>
        <taxon>Agaricomycetidae</taxon>
        <taxon>Agaricales</taxon>
        <taxon>Marasmiineae</taxon>
        <taxon>Mycenaceae</taxon>
        <taxon>Mycena</taxon>
    </lineage>
</organism>
<dbReference type="Proteomes" id="UP000623467">
    <property type="component" value="Unassembled WGS sequence"/>
</dbReference>
<reference evidence="2" key="1">
    <citation type="submission" date="2020-05" db="EMBL/GenBank/DDBJ databases">
        <title>Mycena genomes resolve the evolution of fungal bioluminescence.</title>
        <authorList>
            <person name="Tsai I.J."/>
        </authorList>
    </citation>
    <scope>NUCLEOTIDE SEQUENCE</scope>
    <source>
        <strain evidence="2">160909Yilan</strain>
    </source>
</reference>
<evidence type="ECO:0000313" key="3">
    <source>
        <dbReference type="Proteomes" id="UP000623467"/>
    </source>
</evidence>
<evidence type="ECO:0000313" key="2">
    <source>
        <dbReference type="EMBL" id="KAF7343651.1"/>
    </source>
</evidence>
<sequence length="196" mass="19974">MISALHVVLLLSSAVLHAFAQTTVTLLGLSASIAPSQTPSIVEPTIVESFTVESIVPIGTNTAGETTYVEVLVIDSQVLIFPSQTLTEISAPTTITETFVEDASGRTGGIPIIPGTSKAPESCGFGADGRGTCVISLDVANLTFSGDVVPIYTLTEPSPSSTASQSTSSHNGAMSHRALAVGNVLAVVAAVVLVHL</sequence>
<evidence type="ECO:0000256" key="1">
    <source>
        <dbReference type="SAM" id="SignalP"/>
    </source>
</evidence>
<feature type="chain" id="PRO_5034587064" evidence="1">
    <location>
        <begin position="21"/>
        <end position="196"/>
    </location>
</feature>
<protein>
    <submittedName>
        <fullName evidence="2">Uncharacterized protein</fullName>
    </submittedName>
</protein>
<name>A0A8H6XNE7_9AGAR</name>
<keyword evidence="3" id="KW-1185">Reference proteome</keyword>
<comment type="caution">
    <text evidence="2">The sequence shown here is derived from an EMBL/GenBank/DDBJ whole genome shotgun (WGS) entry which is preliminary data.</text>
</comment>
<accession>A0A8H6XNE7</accession>